<proteinExistence type="predicted"/>
<dbReference type="AlphaFoldDB" id="A0A916LB76"/>
<feature type="region of interest" description="Disordered" evidence="1">
    <location>
        <begin position="1"/>
        <end position="21"/>
    </location>
</feature>
<organism evidence="2 3">
    <name type="scientific">Mycobacterium tuberculosis</name>
    <dbReference type="NCBI Taxonomy" id="1773"/>
    <lineage>
        <taxon>Bacteria</taxon>
        <taxon>Bacillati</taxon>
        <taxon>Actinomycetota</taxon>
        <taxon>Actinomycetes</taxon>
        <taxon>Mycobacteriales</taxon>
        <taxon>Mycobacteriaceae</taxon>
        <taxon>Mycobacterium</taxon>
        <taxon>Mycobacterium tuberculosis complex</taxon>
    </lineage>
</organism>
<name>A0A916LB76_MYCTX</name>
<reference evidence="3" key="1">
    <citation type="submission" date="2015-03" db="EMBL/GenBank/DDBJ databases">
        <authorList>
            <consortium name="Pathogen Informatics"/>
        </authorList>
    </citation>
    <scope>NUCLEOTIDE SEQUENCE [LARGE SCALE GENOMIC DNA]</scope>
    <source>
        <strain evidence="3">N09902308</strain>
    </source>
</reference>
<evidence type="ECO:0000313" key="2">
    <source>
        <dbReference type="EMBL" id="COY27440.1"/>
    </source>
</evidence>
<evidence type="ECO:0000256" key="1">
    <source>
        <dbReference type="SAM" id="MobiDB-lite"/>
    </source>
</evidence>
<protein>
    <submittedName>
        <fullName evidence="2">Uncharacterized protein</fullName>
    </submittedName>
</protein>
<sequence>MGCPVGQHRGAHVLRGRPDEADHFVDDVVIESGTLSARHRQAFGDIAARQCRDVVAAEHCRPPSGQHHKSRQRVDQ</sequence>
<dbReference type="Proteomes" id="UP000039021">
    <property type="component" value="Unassembled WGS sequence"/>
</dbReference>
<evidence type="ECO:0000313" key="3">
    <source>
        <dbReference type="Proteomes" id="UP000039021"/>
    </source>
</evidence>
<accession>A0A916LB76</accession>
<gene>
    <name evidence="2" type="ORF">ERS007739_02357</name>
</gene>
<dbReference type="EMBL" id="CSBK01001066">
    <property type="protein sequence ID" value="COY27440.1"/>
    <property type="molecule type" value="Genomic_DNA"/>
</dbReference>
<comment type="caution">
    <text evidence="2">The sequence shown here is derived from an EMBL/GenBank/DDBJ whole genome shotgun (WGS) entry which is preliminary data.</text>
</comment>